<protein>
    <recommendedName>
        <fullName evidence="4">Lipoprotein</fullName>
    </recommendedName>
</protein>
<sequence length="213" mass="22601">MRNCSRATIGGAACAALCAAMLGGCAAPEPRADAWVAPAVGTTWEIAQRNSGSYGKDVRYRVTRRETTWKGAPAIALTNSLGGSIVAEPAGGKWLAMLGRDGKPAITFDPPLGWNYPLTVGKGWSDRQRLTVHATGKTLEYELSCSIPAYEKVTVPAGTFDAFRVHCTSSIGNDETFWTSPALGTFVKTRLVRAPGNPFGAGIQESELVARPQ</sequence>
<name>A0A7X6I713_9BURK</name>
<dbReference type="AlphaFoldDB" id="A0A7X6I713"/>
<accession>A0A7X6I713</accession>
<dbReference type="PROSITE" id="PS51257">
    <property type="entry name" value="PROKAR_LIPOPROTEIN"/>
    <property type="match status" value="1"/>
</dbReference>
<evidence type="ECO:0000313" key="3">
    <source>
        <dbReference type="Proteomes" id="UP000521868"/>
    </source>
</evidence>
<comment type="caution">
    <text evidence="2">The sequence shown here is derived from an EMBL/GenBank/DDBJ whole genome shotgun (WGS) entry which is preliminary data.</text>
</comment>
<keyword evidence="1" id="KW-0732">Signal</keyword>
<dbReference type="EMBL" id="VTOX01000004">
    <property type="protein sequence ID" value="NKE66820.1"/>
    <property type="molecule type" value="Genomic_DNA"/>
</dbReference>
<gene>
    <name evidence="2" type="ORF">RAMLITH_13380</name>
</gene>
<proteinExistence type="predicted"/>
<evidence type="ECO:0000313" key="2">
    <source>
        <dbReference type="EMBL" id="NKE66820.1"/>
    </source>
</evidence>
<feature type="chain" id="PRO_5030967382" description="Lipoprotein" evidence="1">
    <location>
        <begin position="27"/>
        <end position="213"/>
    </location>
</feature>
<dbReference type="RefSeq" id="WP_168107938.1">
    <property type="nucleotide sequence ID" value="NZ_VTOX01000004.1"/>
</dbReference>
<organism evidence="2 3">
    <name type="scientific">Ramlibacter lithotrophicus</name>
    <dbReference type="NCBI Taxonomy" id="2606681"/>
    <lineage>
        <taxon>Bacteria</taxon>
        <taxon>Pseudomonadati</taxon>
        <taxon>Pseudomonadota</taxon>
        <taxon>Betaproteobacteria</taxon>
        <taxon>Burkholderiales</taxon>
        <taxon>Comamonadaceae</taxon>
        <taxon>Ramlibacter</taxon>
    </lineage>
</organism>
<feature type="signal peptide" evidence="1">
    <location>
        <begin position="1"/>
        <end position="26"/>
    </location>
</feature>
<dbReference type="Gene3D" id="2.40.360.20">
    <property type="match status" value="1"/>
</dbReference>
<keyword evidence="3" id="KW-1185">Reference proteome</keyword>
<dbReference type="Proteomes" id="UP000521868">
    <property type="component" value="Unassembled WGS sequence"/>
</dbReference>
<evidence type="ECO:0000256" key="1">
    <source>
        <dbReference type="SAM" id="SignalP"/>
    </source>
</evidence>
<reference evidence="2 3" key="1">
    <citation type="journal article" date="2020" name="Nature">
        <title>Bacterial chemolithoautotrophy via manganese oxidation.</title>
        <authorList>
            <person name="Yu H."/>
            <person name="Leadbetter J.R."/>
        </authorList>
    </citation>
    <scope>NUCLEOTIDE SEQUENCE [LARGE SCALE GENOMIC DNA]</scope>
    <source>
        <strain evidence="2 3">RBP-1</strain>
    </source>
</reference>
<evidence type="ECO:0008006" key="4">
    <source>
        <dbReference type="Google" id="ProtNLM"/>
    </source>
</evidence>